<proteinExistence type="predicted"/>
<feature type="transmembrane region" description="Helical" evidence="6">
    <location>
        <begin position="106"/>
        <end position="125"/>
    </location>
</feature>
<evidence type="ECO:0000256" key="3">
    <source>
        <dbReference type="ARBA" id="ARBA00022729"/>
    </source>
</evidence>
<evidence type="ECO:0000313" key="9">
    <source>
        <dbReference type="Proteomes" id="UP000516122"/>
    </source>
</evidence>
<accession>A0A7H0FN77</accession>
<keyword evidence="4" id="KW-0572">Peptidoglycan-anchor</keyword>
<sequence>MMTAKSKGSLLVTLGMLLIIANASLTASSESFAEEAGQTNIGVTLYGGKAPLKTEGDTKSTEQPVTNKDKKTSQQQDKVSRKNTAKTNPTIAQTSLPRTGERNSTWLYSLGIACLLVALISFYYLNKKRKKEK</sequence>
<evidence type="ECO:0000256" key="7">
    <source>
        <dbReference type="SAM" id="SignalP"/>
    </source>
</evidence>
<evidence type="ECO:0000256" key="1">
    <source>
        <dbReference type="ARBA" id="ARBA00022512"/>
    </source>
</evidence>
<keyword evidence="3 7" id="KW-0732">Signal</keyword>
<organism evidence="8 9">
    <name type="scientific">Enterococcus faecalis</name>
    <name type="common">Streptococcus faecalis</name>
    <dbReference type="NCBI Taxonomy" id="1351"/>
    <lineage>
        <taxon>Bacteria</taxon>
        <taxon>Bacillati</taxon>
        <taxon>Bacillota</taxon>
        <taxon>Bacilli</taxon>
        <taxon>Lactobacillales</taxon>
        <taxon>Enterococcaceae</taxon>
        <taxon>Enterococcus</taxon>
    </lineage>
</organism>
<keyword evidence="2" id="KW-0964">Secreted</keyword>
<dbReference type="Pfam" id="PF00746">
    <property type="entry name" value="Gram_pos_anchor"/>
    <property type="match status" value="1"/>
</dbReference>
<dbReference type="InterPro" id="IPR019931">
    <property type="entry name" value="LPXTG_anchor"/>
</dbReference>
<dbReference type="NCBIfam" id="TIGR01167">
    <property type="entry name" value="LPXTG_anchor"/>
    <property type="match status" value="1"/>
</dbReference>
<dbReference type="EMBL" id="CP060804">
    <property type="protein sequence ID" value="QNP37493.1"/>
    <property type="molecule type" value="Genomic_DNA"/>
</dbReference>
<evidence type="ECO:0000313" key="8">
    <source>
        <dbReference type="EMBL" id="QNP37493.1"/>
    </source>
</evidence>
<feature type="chain" id="PRO_5043433895" evidence="7">
    <location>
        <begin position="34"/>
        <end position="133"/>
    </location>
</feature>
<keyword evidence="6" id="KW-0472">Membrane</keyword>
<evidence type="ECO:0000256" key="6">
    <source>
        <dbReference type="SAM" id="Phobius"/>
    </source>
</evidence>
<feature type="region of interest" description="Disordered" evidence="5">
    <location>
        <begin position="49"/>
        <end position="98"/>
    </location>
</feature>
<dbReference type="AlphaFoldDB" id="A0A7H0FN77"/>
<protein>
    <submittedName>
        <fullName evidence="8">LPXTG cell wall anchor domain-containing protein</fullName>
    </submittedName>
</protein>
<evidence type="ECO:0000256" key="2">
    <source>
        <dbReference type="ARBA" id="ARBA00022525"/>
    </source>
</evidence>
<evidence type="ECO:0000256" key="4">
    <source>
        <dbReference type="ARBA" id="ARBA00023088"/>
    </source>
</evidence>
<gene>
    <name evidence="8" type="ORF">H9Q64_13665</name>
</gene>
<reference evidence="8 9" key="1">
    <citation type="submission" date="2020-08" db="EMBL/GenBank/DDBJ databases">
        <title>Enterococcus faecalis SF28073 genome assembly.</title>
        <authorList>
            <person name="Duerkop B.A."/>
            <person name="Johnson C.N."/>
        </authorList>
    </citation>
    <scope>NUCLEOTIDE SEQUENCE [LARGE SCALE GENOMIC DNA]</scope>
    <source>
        <strain evidence="8 9">SF28073</strain>
    </source>
</reference>
<dbReference type="Proteomes" id="UP000516122">
    <property type="component" value="Chromosome"/>
</dbReference>
<keyword evidence="6" id="KW-0812">Transmembrane</keyword>
<name>A0A7H0FN77_ENTFL</name>
<keyword evidence="1" id="KW-0134">Cell wall</keyword>
<evidence type="ECO:0000256" key="5">
    <source>
        <dbReference type="SAM" id="MobiDB-lite"/>
    </source>
</evidence>
<feature type="signal peptide" evidence="7">
    <location>
        <begin position="1"/>
        <end position="33"/>
    </location>
</feature>
<dbReference type="RefSeq" id="WP_002415868.1">
    <property type="nucleotide sequence ID" value="NZ_CABGRP010000003.1"/>
</dbReference>
<keyword evidence="6" id="KW-1133">Transmembrane helix</keyword>
<feature type="compositionally biased region" description="Polar residues" evidence="5">
    <location>
        <begin position="85"/>
        <end position="98"/>
    </location>
</feature>